<evidence type="ECO:0000313" key="4">
    <source>
        <dbReference type="Proteomes" id="UP000242415"/>
    </source>
</evidence>
<proteinExistence type="predicted"/>
<name>A0A1H3RRL3_9ACTN</name>
<sequence length="107" mass="11601">MSDGRTELESLASQVERRLAELAEAAPEHERARAELLVEDSRQAVREQGPADRIGTLAAELQQLERTLLARETPAGEPGGAVSAGSERSQPVDEPADDVIEADFRPR</sequence>
<evidence type="ECO:0000256" key="1">
    <source>
        <dbReference type="SAM" id="Coils"/>
    </source>
</evidence>
<reference evidence="4" key="1">
    <citation type="submission" date="2016-10" db="EMBL/GenBank/DDBJ databases">
        <authorList>
            <person name="Varghese N."/>
            <person name="Submissions S."/>
        </authorList>
    </citation>
    <scope>NUCLEOTIDE SEQUENCE [LARGE SCALE GENOMIC DNA]</scope>
    <source>
        <strain evidence="4">DSM 45245</strain>
    </source>
</reference>
<keyword evidence="4" id="KW-1185">Reference proteome</keyword>
<dbReference type="RefSeq" id="WP_139307378.1">
    <property type="nucleotide sequence ID" value="NZ_FNPH01000009.1"/>
</dbReference>
<protein>
    <submittedName>
        <fullName evidence="3">Molecular chaperone DnaK</fullName>
    </submittedName>
</protein>
<dbReference type="Proteomes" id="UP000242415">
    <property type="component" value="Unassembled WGS sequence"/>
</dbReference>
<feature type="coiled-coil region" evidence="1">
    <location>
        <begin position="5"/>
        <end position="32"/>
    </location>
</feature>
<evidence type="ECO:0000256" key="2">
    <source>
        <dbReference type="SAM" id="MobiDB-lite"/>
    </source>
</evidence>
<keyword evidence="1" id="KW-0175">Coiled coil</keyword>
<dbReference type="EMBL" id="FNPH01000009">
    <property type="protein sequence ID" value="SDZ28414.1"/>
    <property type="molecule type" value="Genomic_DNA"/>
</dbReference>
<organism evidence="3 4">
    <name type="scientific">Micromonospora pattaloongensis</name>
    <dbReference type="NCBI Taxonomy" id="405436"/>
    <lineage>
        <taxon>Bacteria</taxon>
        <taxon>Bacillati</taxon>
        <taxon>Actinomycetota</taxon>
        <taxon>Actinomycetes</taxon>
        <taxon>Micromonosporales</taxon>
        <taxon>Micromonosporaceae</taxon>
        <taxon>Micromonospora</taxon>
    </lineage>
</organism>
<accession>A0A1H3RRL3</accession>
<feature type="region of interest" description="Disordered" evidence="2">
    <location>
        <begin position="69"/>
        <end position="107"/>
    </location>
</feature>
<gene>
    <name evidence="3" type="ORF">SAMN05444365_10934</name>
</gene>
<dbReference type="STRING" id="405436.SAMN05444365_10934"/>
<dbReference type="AlphaFoldDB" id="A0A1H3RRL3"/>
<evidence type="ECO:0000313" key="3">
    <source>
        <dbReference type="EMBL" id="SDZ28414.1"/>
    </source>
</evidence>